<gene>
    <name evidence="2" type="ORF">FQP34_03685</name>
</gene>
<dbReference type="Proteomes" id="UP000317770">
    <property type="component" value="Unassembled WGS sequence"/>
</dbReference>
<accession>A0A8B5Y1V1</accession>
<dbReference type="AlphaFoldDB" id="A0A8B5Y1V1"/>
<evidence type="ECO:0000313" key="3">
    <source>
        <dbReference type="Proteomes" id="UP000317770"/>
    </source>
</evidence>
<reference evidence="2 3" key="1">
    <citation type="submission" date="2019-07" db="EMBL/GenBank/DDBJ databases">
        <title>Genome assembly of Bacillus simplex strain GGC-P6A.</title>
        <authorList>
            <person name="Jennings M.E."/>
            <person name="Barton H.A."/>
        </authorList>
    </citation>
    <scope>NUCLEOTIDE SEQUENCE [LARGE SCALE GENOMIC DNA]</scope>
    <source>
        <strain evidence="2 3">GGC-P6A</strain>
    </source>
</reference>
<organism evidence="2 3">
    <name type="scientific">Peribacillus simplex</name>
    <dbReference type="NCBI Taxonomy" id="1478"/>
    <lineage>
        <taxon>Bacteria</taxon>
        <taxon>Bacillati</taxon>
        <taxon>Bacillota</taxon>
        <taxon>Bacilli</taxon>
        <taxon>Bacillales</taxon>
        <taxon>Bacillaceae</taxon>
        <taxon>Peribacillus</taxon>
    </lineage>
</organism>
<evidence type="ECO:0000313" key="2">
    <source>
        <dbReference type="EMBL" id="TVX82714.1"/>
    </source>
</evidence>
<name>A0A8B5Y1V1_9BACI</name>
<evidence type="ECO:0000259" key="1">
    <source>
        <dbReference type="Pfam" id="PF14417"/>
    </source>
</evidence>
<feature type="domain" description="MEDS" evidence="1">
    <location>
        <begin position="47"/>
        <end position="199"/>
    </location>
</feature>
<dbReference type="EMBL" id="VNKI01000002">
    <property type="protein sequence ID" value="TVX82714.1"/>
    <property type="molecule type" value="Genomic_DNA"/>
</dbReference>
<protein>
    <submittedName>
        <fullName evidence="2">3-ketoacyl-ACP reductase</fullName>
    </submittedName>
</protein>
<proteinExistence type="predicted"/>
<comment type="caution">
    <text evidence="2">The sequence shown here is derived from an EMBL/GenBank/DDBJ whole genome shotgun (WGS) entry which is preliminary data.</text>
</comment>
<dbReference type="Pfam" id="PF14417">
    <property type="entry name" value="MEDS"/>
    <property type="match status" value="1"/>
</dbReference>
<dbReference type="InterPro" id="IPR025847">
    <property type="entry name" value="MEDS_domain"/>
</dbReference>
<sequence>MNFTNTEIMGKVIHNTLSGLMYLKERSILDNNMKQLIENIQQSDGGHILYCFNELEAYIENEASFIIAGVEQGDHILVVENDRIFPFVYKKLQLHLNEEQLEQVHLMNNFDFYCFHGDFHPSTMVNYFLENIDTYTERNQHVRTWGHVEWGHDDQVSLAIGEYEKGIDKLIKERGLISVCAYDDCRLPAELKTNLIKHHGVLITDEKITILANG</sequence>